<dbReference type="Proteomes" id="UP000270678">
    <property type="component" value="Chromosome"/>
</dbReference>
<evidence type="ECO:0000256" key="1">
    <source>
        <dbReference type="ARBA" id="ARBA00007768"/>
    </source>
</evidence>
<dbReference type="HAMAP" id="MF_00795">
    <property type="entry name" value="CutC"/>
    <property type="match status" value="1"/>
</dbReference>
<comment type="caution">
    <text evidence="2">Once thought to be involved in copper homeostasis, experiments in E.coli have shown this is not the case.</text>
</comment>
<dbReference type="GO" id="GO:0005507">
    <property type="term" value="F:copper ion binding"/>
    <property type="evidence" value="ECO:0007669"/>
    <property type="project" value="TreeGrafter"/>
</dbReference>
<keyword evidence="4" id="KW-1185">Reference proteome</keyword>
<comment type="similarity">
    <text evidence="1 2">Belongs to the CutC family.</text>
</comment>
<sequence length="238" mass="25766">MERENSTMIIEVIAYTLSDALIAARNGADRLEVITAPAEGGLTPSLGLVQSILDQVDIDIRVMIRPHSRSFVYSKEDIEVMERDIANLRSLGVSGLVTGALTPQGDVDTSALERLLAAANDLPITFHRAIDEAADLEQAIYTLGQYSQITHILTSGGRPSVLEATDIIEQLTPVAKQQGITLLPGAGLHIDALESFLRQTSVQEFHIGSASRQNGSIMNPIDVDKLSAIRRIADQFSH</sequence>
<dbReference type="Gene3D" id="3.20.20.380">
    <property type="entry name" value="Copper homeostasis (CutC) domain"/>
    <property type="match status" value="1"/>
</dbReference>
<dbReference type="GO" id="GO:0005737">
    <property type="term" value="C:cytoplasm"/>
    <property type="evidence" value="ECO:0007669"/>
    <property type="project" value="UniProtKB-SubCell"/>
</dbReference>
<protein>
    <recommendedName>
        <fullName evidence="2">PF03932 family protein CutC</fullName>
    </recommendedName>
</protein>
<evidence type="ECO:0000313" key="4">
    <source>
        <dbReference type="Proteomes" id="UP000270678"/>
    </source>
</evidence>
<gene>
    <name evidence="2" type="primary">cutC</name>
    <name evidence="3" type="ORF">EI981_26575</name>
</gene>
<evidence type="ECO:0000313" key="3">
    <source>
        <dbReference type="EMBL" id="AZS17644.1"/>
    </source>
</evidence>
<reference evidence="4" key="1">
    <citation type="submission" date="2018-12" db="EMBL/GenBank/DDBJ databases">
        <title>Complete genome sequence of Paenibacillus sp. MBLB1234.</title>
        <authorList>
            <person name="Nam Y.-D."/>
            <person name="Kang J."/>
            <person name="Chung W.-H."/>
            <person name="Park Y.S."/>
        </authorList>
    </citation>
    <scope>NUCLEOTIDE SEQUENCE [LARGE SCALE GENOMIC DNA]</scope>
    <source>
        <strain evidence="4">MBLB1234</strain>
    </source>
</reference>
<dbReference type="SUPFAM" id="SSF110395">
    <property type="entry name" value="CutC-like"/>
    <property type="match status" value="1"/>
</dbReference>
<dbReference type="PANTHER" id="PTHR12598:SF0">
    <property type="entry name" value="COPPER HOMEOSTASIS PROTEIN CUTC HOMOLOG"/>
    <property type="match status" value="1"/>
</dbReference>
<proteinExistence type="inferred from homology"/>
<organism evidence="3 4">
    <name type="scientific">Paenibacillus lutimineralis</name>
    <dbReference type="NCBI Taxonomy" id="2707005"/>
    <lineage>
        <taxon>Bacteria</taxon>
        <taxon>Bacillati</taxon>
        <taxon>Bacillota</taxon>
        <taxon>Bacilli</taxon>
        <taxon>Bacillales</taxon>
        <taxon>Paenibacillaceae</taxon>
        <taxon>Paenibacillus</taxon>
    </lineage>
</organism>
<dbReference type="PANTHER" id="PTHR12598">
    <property type="entry name" value="COPPER HOMEOSTASIS PROTEIN CUTC"/>
    <property type="match status" value="1"/>
</dbReference>
<dbReference type="EMBL" id="CP034346">
    <property type="protein sequence ID" value="AZS17644.1"/>
    <property type="molecule type" value="Genomic_DNA"/>
</dbReference>
<dbReference type="InterPro" id="IPR036822">
    <property type="entry name" value="CutC-like_dom_sf"/>
</dbReference>
<dbReference type="AlphaFoldDB" id="A0A3Q9IF11"/>
<dbReference type="OrthoDB" id="9815677at2"/>
<accession>A0A3Q9IF11</accession>
<dbReference type="Pfam" id="PF03932">
    <property type="entry name" value="CutC"/>
    <property type="match status" value="1"/>
</dbReference>
<evidence type="ECO:0000256" key="2">
    <source>
        <dbReference type="HAMAP-Rule" id="MF_00795"/>
    </source>
</evidence>
<dbReference type="KEGG" id="plut:EI981_26575"/>
<name>A0A3Q9IF11_9BACL</name>
<keyword evidence="2" id="KW-0963">Cytoplasm</keyword>
<dbReference type="InterPro" id="IPR005627">
    <property type="entry name" value="CutC-like"/>
</dbReference>
<comment type="subcellular location">
    <subcellularLocation>
        <location evidence="2">Cytoplasm</location>
    </subcellularLocation>
</comment>